<protein>
    <submittedName>
        <fullName evidence="2">Uncharacterized protein</fullName>
    </submittedName>
</protein>
<gene>
    <name evidence="2" type="ORF">Acr_15g0005280</name>
</gene>
<feature type="region of interest" description="Disordered" evidence="1">
    <location>
        <begin position="252"/>
        <end position="271"/>
    </location>
</feature>
<sequence>MALEELNSLRESYSFPLGVRTRLPEEGDTITSACPGEAQLVLNAWRSVACSMALWQVFKYTLFLFEFRNLFSLNSNPKPDQGWLCFKARYKKTLLGGYPSNVKGWKSKFFFVSGDEWEFPEGSSWEGALKVPRTWGIPNKHCNNLPRLYGEEPKVFEEIFKSMASGTAGEGRSRGGAPSSLGNAGETRPSHEHVQQESLPETIRYVQENQLQEARREALKIEEWKFFGDPCTCQRVVIGEKRTREGLASSLSKKGKVDDGSKWKGVDREPEGKKVTTLGNVSTTSATAWSRLGEGTSANLGTVLGPTASILGSPSIAEKLLRGVIPPTDKEKVLVLGSSLTGRAGRRGSMPLSKKGKQLLWRANDELAKMKSDRDSLADKFEKSGVLVVELREALDKAKESTVEEFKSLSEFLVAVEDSASKYFGKGFEFCKV</sequence>
<dbReference type="Proteomes" id="UP000585474">
    <property type="component" value="Unassembled WGS sequence"/>
</dbReference>
<name>A0A7J0FT89_9ERIC</name>
<comment type="caution">
    <text evidence="2">The sequence shown here is derived from an EMBL/GenBank/DDBJ whole genome shotgun (WGS) entry which is preliminary data.</text>
</comment>
<feature type="region of interest" description="Disordered" evidence="1">
    <location>
        <begin position="166"/>
        <end position="198"/>
    </location>
</feature>
<evidence type="ECO:0000313" key="3">
    <source>
        <dbReference type="Proteomes" id="UP000585474"/>
    </source>
</evidence>
<evidence type="ECO:0000256" key="1">
    <source>
        <dbReference type="SAM" id="MobiDB-lite"/>
    </source>
</evidence>
<organism evidence="2 3">
    <name type="scientific">Actinidia rufa</name>
    <dbReference type="NCBI Taxonomy" id="165716"/>
    <lineage>
        <taxon>Eukaryota</taxon>
        <taxon>Viridiplantae</taxon>
        <taxon>Streptophyta</taxon>
        <taxon>Embryophyta</taxon>
        <taxon>Tracheophyta</taxon>
        <taxon>Spermatophyta</taxon>
        <taxon>Magnoliopsida</taxon>
        <taxon>eudicotyledons</taxon>
        <taxon>Gunneridae</taxon>
        <taxon>Pentapetalae</taxon>
        <taxon>asterids</taxon>
        <taxon>Ericales</taxon>
        <taxon>Actinidiaceae</taxon>
        <taxon>Actinidia</taxon>
    </lineage>
</organism>
<dbReference type="EMBL" id="BJWL01000015">
    <property type="protein sequence ID" value="GFZ01919.1"/>
    <property type="molecule type" value="Genomic_DNA"/>
</dbReference>
<keyword evidence="3" id="KW-1185">Reference proteome</keyword>
<accession>A0A7J0FT89</accession>
<proteinExistence type="predicted"/>
<dbReference type="AlphaFoldDB" id="A0A7J0FT89"/>
<evidence type="ECO:0000313" key="2">
    <source>
        <dbReference type="EMBL" id="GFZ01919.1"/>
    </source>
</evidence>
<reference evidence="2 3" key="1">
    <citation type="submission" date="2019-07" db="EMBL/GenBank/DDBJ databases">
        <title>De Novo Assembly of kiwifruit Actinidia rufa.</title>
        <authorList>
            <person name="Sugita-Konishi S."/>
            <person name="Sato K."/>
            <person name="Mori E."/>
            <person name="Abe Y."/>
            <person name="Kisaki G."/>
            <person name="Hamano K."/>
            <person name="Suezawa K."/>
            <person name="Otani M."/>
            <person name="Fukuda T."/>
            <person name="Manabe T."/>
            <person name="Gomi K."/>
            <person name="Tabuchi M."/>
            <person name="Akimitsu K."/>
            <person name="Kataoka I."/>
        </authorList>
    </citation>
    <scope>NUCLEOTIDE SEQUENCE [LARGE SCALE GENOMIC DNA]</scope>
    <source>
        <strain evidence="3">cv. Fuchu</strain>
    </source>
</reference>
<feature type="compositionally biased region" description="Basic and acidic residues" evidence="1">
    <location>
        <begin position="255"/>
        <end position="271"/>
    </location>
</feature>